<dbReference type="InterPro" id="IPR016843">
    <property type="entry name" value="S-AdoMet-dep_Ade-MeTrfase_prd"/>
</dbReference>
<gene>
    <name evidence="2" type="ORF">H9632_04470</name>
</gene>
<evidence type="ECO:0000313" key="2">
    <source>
        <dbReference type="EMBL" id="MBD8032311.1"/>
    </source>
</evidence>
<dbReference type="EMBL" id="JACSPW010000002">
    <property type="protein sequence ID" value="MBD8032311.1"/>
    <property type="molecule type" value="Genomic_DNA"/>
</dbReference>
<dbReference type="InterPro" id="IPR052933">
    <property type="entry name" value="DNA_Protect_Modify"/>
</dbReference>
<dbReference type="InterPro" id="IPR029063">
    <property type="entry name" value="SAM-dependent_MTases_sf"/>
</dbReference>
<accession>A0ABR8XK51</accession>
<dbReference type="PIRSF" id="PIRSF026567">
    <property type="entry name" value="Adenine_mtase_bact_prd"/>
    <property type="match status" value="1"/>
</dbReference>
<dbReference type="PRINTS" id="PR00507">
    <property type="entry name" value="N12N6MTFRASE"/>
</dbReference>
<sequence length="313" mass="35554">MEKFEQIFKYINDHAETIVAQEEQDYLEALLQTLEETLDGKFEWQVEGATKEDMRKAIQIAILKGMRKSAQPNHQMTPDTLGLIVSHFVERCFEQELTERSISIVDPALGTGNLLFTLMNAFEGKVEATGVEVDDVLIRLAAATGDLVEQPVTLFRQDALEKLLVDPVDAVVCDLPVGYYPNEEVALDYELCAAEGMSYSHHLFIEQSLNYTKEGGFAFFLVPSNLFESDQAKQLHQYIKGHAWIQAVIQLPENLFASKAHEKSILILQKQSTQLKAPREVLLAKVPNMSNREALAMFFEKVRMWKESNNQKR</sequence>
<keyword evidence="3" id="KW-1185">Reference proteome</keyword>
<evidence type="ECO:0000313" key="3">
    <source>
        <dbReference type="Proteomes" id="UP000600565"/>
    </source>
</evidence>
<dbReference type="CDD" id="cd02440">
    <property type="entry name" value="AdoMet_MTases"/>
    <property type="match status" value="1"/>
</dbReference>
<dbReference type="InterPro" id="IPR003356">
    <property type="entry name" value="DNA_methylase_A-5"/>
</dbReference>
<dbReference type="RefSeq" id="WP_191702902.1">
    <property type="nucleotide sequence ID" value="NZ_JACSPW010000002.1"/>
</dbReference>
<dbReference type="GO" id="GO:0008168">
    <property type="term" value="F:methyltransferase activity"/>
    <property type="evidence" value="ECO:0007669"/>
    <property type="project" value="UniProtKB-KW"/>
</dbReference>
<dbReference type="SUPFAM" id="SSF53335">
    <property type="entry name" value="S-adenosyl-L-methionine-dependent methyltransferases"/>
    <property type="match status" value="1"/>
</dbReference>
<feature type="domain" description="DNA methylase adenine-specific" evidence="1">
    <location>
        <begin position="84"/>
        <end position="288"/>
    </location>
</feature>
<dbReference type="Proteomes" id="UP000600565">
    <property type="component" value="Unassembled WGS sequence"/>
</dbReference>
<organism evidence="2 3">
    <name type="scientific">Solibacillus merdavium</name>
    <dbReference type="NCBI Taxonomy" id="2762218"/>
    <lineage>
        <taxon>Bacteria</taxon>
        <taxon>Bacillati</taxon>
        <taxon>Bacillota</taxon>
        <taxon>Bacilli</taxon>
        <taxon>Bacillales</taxon>
        <taxon>Caryophanaceae</taxon>
        <taxon>Solibacillus</taxon>
    </lineage>
</organism>
<dbReference type="PANTHER" id="PTHR41313:SF1">
    <property type="entry name" value="DNA METHYLASE ADENINE-SPECIFIC DOMAIN-CONTAINING PROTEIN"/>
    <property type="match status" value="1"/>
</dbReference>
<dbReference type="Pfam" id="PF02384">
    <property type="entry name" value="N6_Mtase"/>
    <property type="match status" value="1"/>
</dbReference>
<dbReference type="PANTHER" id="PTHR41313">
    <property type="entry name" value="ADENINE-SPECIFIC METHYLTRANSFERASE"/>
    <property type="match status" value="1"/>
</dbReference>
<keyword evidence="2" id="KW-0489">Methyltransferase</keyword>
<evidence type="ECO:0000259" key="1">
    <source>
        <dbReference type="Pfam" id="PF02384"/>
    </source>
</evidence>
<dbReference type="GO" id="GO:0032259">
    <property type="term" value="P:methylation"/>
    <property type="evidence" value="ECO:0007669"/>
    <property type="project" value="UniProtKB-KW"/>
</dbReference>
<protein>
    <submittedName>
        <fullName evidence="2">Class I SAM-dependent methyltransferase</fullName>
    </submittedName>
</protein>
<proteinExistence type="predicted"/>
<name>A0ABR8XK51_9BACL</name>
<keyword evidence="2" id="KW-0808">Transferase</keyword>
<dbReference type="Gene3D" id="3.40.50.150">
    <property type="entry name" value="Vaccinia Virus protein VP39"/>
    <property type="match status" value="1"/>
</dbReference>
<comment type="caution">
    <text evidence="2">The sequence shown here is derived from an EMBL/GenBank/DDBJ whole genome shotgun (WGS) entry which is preliminary data.</text>
</comment>
<reference evidence="2 3" key="1">
    <citation type="submission" date="2020-08" db="EMBL/GenBank/DDBJ databases">
        <title>A Genomic Blueprint of the Chicken Gut Microbiome.</title>
        <authorList>
            <person name="Gilroy R."/>
            <person name="Ravi A."/>
            <person name="Getino M."/>
            <person name="Pursley I."/>
            <person name="Horton D.L."/>
            <person name="Alikhan N.-F."/>
            <person name="Baker D."/>
            <person name="Gharbi K."/>
            <person name="Hall N."/>
            <person name="Watson M."/>
            <person name="Adriaenssens E.M."/>
            <person name="Foster-Nyarko E."/>
            <person name="Jarju S."/>
            <person name="Secka A."/>
            <person name="Antonio M."/>
            <person name="Oren A."/>
            <person name="Chaudhuri R."/>
            <person name="La Ragione R.M."/>
            <person name="Hildebrand F."/>
            <person name="Pallen M.J."/>
        </authorList>
    </citation>
    <scope>NUCLEOTIDE SEQUENCE [LARGE SCALE GENOMIC DNA]</scope>
    <source>
        <strain evidence="2 3">Sa1YVA6</strain>
    </source>
</reference>